<sequence>MESSDPSAYNTRRVAREFLPNIPQHPFLDPNFPEEDAPLVPRDLAPHGRLNWELPKEARTNLHIMLKFTEETDKLLDEFHAKVPTIDEVIEEWCEMKGASPTKAAFAKIRAQASHKESSKAKAKNEGEHTDDAADSYIFNMAKNLDSPGRSDLIYLTDAVRDKEDEGRKSGMPENLRAVDWLDFDGSYVHLADAHQAEPKTANPESKSLLSVPGPSMRRNSTPTNLRTTEWPMSEQDACISPSIYSPEPEGDSKKAKPLGPFEEYWWDHGGPQGLQMAVEDEEPASTSSNHLSEFHPQWPESMGRYNLY</sequence>
<comment type="caution">
    <text evidence="2">The sequence shown here is derived from an EMBL/GenBank/DDBJ whole genome shotgun (WGS) entry which is preliminary data.</text>
</comment>
<protein>
    <submittedName>
        <fullName evidence="2">Uncharacterized protein</fullName>
    </submittedName>
</protein>
<proteinExistence type="predicted"/>
<gene>
    <name evidence="2" type="ORF">OEA41_004847</name>
</gene>
<reference evidence="2" key="1">
    <citation type="submission" date="2022-11" db="EMBL/GenBank/DDBJ databases">
        <title>Chromosomal genome sequence assembly and mating type (MAT) locus characterization of the leprose asexual lichenized fungus Lepraria neglecta (Nyl.) Erichsen.</title>
        <authorList>
            <person name="Allen J.L."/>
            <person name="Pfeffer B."/>
        </authorList>
    </citation>
    <scope>NUCLEOTIDE SEQUENCE</scope>
    <source>
        <strain evidence="2">Allen 5258</strain>
    </source>
</reference>
<feature type="region of interest" description="Disordered" evidence="1">
    <location>
        <begin position="196"/>
        <end position="309"/>
    </location>
</feature>
<keyword evidence="3" id="KW-1185">Reference proteome</keyword>
<evidence type="ECO:0000313" key="2">
    <source>
        <dbReference type="EMBL" id="KAK3168400.1"/>
    </source>
</evidence>
<accession>A0AAE0DGH8</accession>
<feature type="compositionally biased region" description="Polar residues" evidence="1">
    <location>
        <begin position="218"/>
        <end position="228"/>
    </location>
</feature>
<dbReference type="Proteomes" id="UP001276659">
    <property type="component" value="Unassembled WGS sequence"/>
</dbReference>
<dbReference type="EMBL" id="JASNWA010000010">
    <property type="protein sequence ID" value="KAK3168400.1"/>
    <property type="molecule type" value="Genomic_DNA"/>
</dbReference>
<name>A0AAE0DGH8_9LECA</name>
<organism evidence="2 3">
    <name type="scientific">Lepraria neglecta</name>
    <dbReference type="NCBI Taxonomy" id="209136"/>
    <lineage>
        <taxon>Eukaryota</taxon>
        <taxon>Fungi</taxon>
        <taxon>Dikarya</taxon>
        <taxon>Ascomycota</taxon>
        <taxon>Pezizomycotina</taxon>
        <taxon>Lecanoromycetes</taxon>
        <taxon>OSLEUM clade</taxon>
        <taxon>Lecanoromycetidae</taxon>
        <taxon>Lecanorales</taxon>
        <taxon>Lecanorineae</taxon>
        <taxon>Stereocaulaceae</taxon>
        <taxon>Lepraria</taxon>
    </lineage>
</organism>
<evidence type="ECO:0000256" key="1">
    <source>
        <dbReference type="SAM" id="MobiDB-lite"/>
    </source>
</evidence>
<dbReference type="AlphaFoldDB" id="A0AAE0DGH8"/>
<evidence type="ECO:0000313" key="3">
    <source>
        <dbReference type="Proteomes" id="UP001276659"/>
    </source>
</evidence>